<dbReference type="EMBL" id="JABFTP020000185">
    <property type="protein sequence ID" value="KAL3288991.1"/>
    <property type="molecule type" value="Genomic_DNA"/>
</dbReference>
<protein>
    <submittedName>
        <fullName evidence="2">Uncharacterized protein</fullName>
    </submittedName>
</protein>
<evidence type="ECO:0000313" key="3">
    <source>
        <dbReference type="Proteomes" id="UP001516400"/>
    </source>
</evidence>
<evidence type="ECO:0000313" key="2">
    <source>
        <dbReference type="EMBL" id="KAL3288991.1"/>
    </source>
</evidence>
<evidence type="ECO:0000256" key="1">
    <source>
        <dbReference type="SAM" id="MobiDB-lite"/>
    </source>
</evidence>
<feature type="non-terminal residue" evidence="2">
    <location>
        <position position="115"/>
    </location>
</feature>
<comment type="caution">
    <text evidence="2">The sequence shown here is derived from an EMBL/GenBank/DDBJ whole genome shotgun (WGS) entry which is preliminary data.</text>
</comment>
<dbReference type="Proteomes" id="UP001516400">
    <property type="component" value="Unassembled WGS sequence"/>
</dbReference>
<proteinExistence type="predicted"/>
<sequence>MSFPECQCNRYPKTYKDCSHYFNIPRKSLRKKGKAASQEQKLCNKNNETQIISLVEKKEEEKINLTKSATSSESSEEEVFSQESGYSESDEECCVGCGEHYCETKETDDWIQCLY</sequence>
<organism evidence="2 3">
    <name type="scientific">Cryptolaemus montrouzieri</name>
    <dbReference type="NCBI Taxonomy" id="559131"/>
    <lineage>
        <taxon>Eukaryota</taxon>
        <taxon>Metazoa</taxon>
        <taxon>Ecdysozoa</taxon>
        <taxon>Arthropoda</taxon>
        <taxon>Hexapoda</taxon>
        <taxon>Insecta</taxon>
        <taxon>Pterygota</taxon>
        <taxon>Neoptera</taxon>
        <taxon>Endopterygota</taxon>
        <taxon>Coleoptera</taxon>
        <taxon>Polyphaga</taxon>
        <taxon>Cucujiformia</taxon>
        <taxon>Coccinelloidea</taxon>
        <taxon>Coccinellidae</taxon>
        <taxon>Scymninae</taxon>
        <taxon>Scymnini</taxon>
        <taxon>Cryptolaemus</taxon>
    </lineage>
</organism>
<feature type="region of interest" description="Disordered" evidence="1">
    <location>
        <begin position="65"/>
        <end position="86"/>
    </location>
</feature>
<dbReference type="AlphaFoldDB" id="A0ABD2PDD4"/>
<accession>A0ABD2PDD4</accession>
<keyword evidence="3" id="KW-1185">Reference proteome</keyword>
<reference evidence="2 3" key="1">
    <citation type="journal article" date="2021" name="BMC Biol.">
        <title>Horizontally acquired antibacterial genes associated with adaptive radiation of ladybird beetles.</title>
        <authorList>
            <person name="Li H.S."/>
            <person name="Tang X.F."/>
            <person name="Huang Y.H."/>
            <person name="Xu Z.Y."/>
            <person name="Chen M.L."/>
            <person name="Du X.Y."/>
            <person name="Qiu B.Y."/>
            <person name="Chen P.T."/>
            <person name="Zhang W."/>
            <person name="Slipinski A."/>
            <person name="Escalona H.E."/>
            <person name="Waterhouse R.M."/>
            <person name="Zwick A."/>
            <person name="Pang H."/>
        </authorList>
    </citation>
    <scope>NUCLEOTIDE SEQUENCE [LARGE SCALE GENOMIC DNA]</scope>
    <source>
        <strain evidence="2">SYSU2018</strain>
    </source>
</reference>
<name>A0ABD2PDD4_9CUCU</name>
<gene>
    <name evidence="2" type="ORF">HHI36_003434</name>
</gene>